<proteinExistence type="predicted"/>
<feature type="compositionally biased region" description="Polar residues" evidence="9">
    <location>
        <begin position="900"/>
        <end position="913"/>
    </location>
</feature>
<feature type="compositionally biased region" description="Basic and acidic residues" evidence="9">
    <location>
        <begin position="600"/>
        <end position="618"/>
    </location>
</feature>
<feature type="compositionally biased region" description="Low complexity" evidence="9">
    <location>
        <begin position="867"/>
        <end position="887"/>
    </location>
</feature>
<keyword evidence="13" id="KW-1185">Reference proteome</keyword>
<comment type="function">
    <text evidence="1">Histone demethylase that specifically demethylates 'Lys-36' of histone H3, thereby playing a central role in histone code.</text>
</comment>
<dbReference type="Gene3D" id="1.25.40.10">
    <property type="entry name" value="Tetratricopeptide repeat domain"/>
    <property type="match status" value="2"/>
</dbReference>
<feature type="region of interest" description="Disordered" evidence="9">
    <location>
        <begin position="546"/>
        <end position="580"/>
    </location>
</feature>
<dbReference type="PANTHER" id="PTHR46430">
    <property type="entry name" value="PROTEIN SKT5-RELATED"/>
    <property type="match status" value="1"/>
</dbReference>
<dbReference type="GO" id="GO:0008270">
    <property type="term" value="F:zinc ion binding"/>
    <property type="evidence" value="ECO:0007669"/>
    <property type="project" value="UniProtKB-KW"/>
</dbReference>
<evidence type="ECO:0000256" key="1">
    <source>
        <dbReference type="ARBA" id="ARBA00003909"/>
    </source>
</evidence>
<keyword evidence="7" id="KW-0539">Nucleus</keyword>
<dbReference type="InterPro" id="IPR011990">
    <property type="entry name" value="TPR-like_helical_dom_sf"/>
</dbReference>
<evidence type="ECO:0000256" key="2">
    <source>
        <dbReference type="ARBA" id="ARBA00004123"/>
    </source>
</evidence>
<feature type="compositionally biased region" description="Basic and acidic residues" evidence="9">
    <location>
        <begin position="73"/>
        <end position="82"/>
    </location>
</feature>
<sequence length="1292" mass="144080">MPPKRRANRNSQPTKEESPPHSPSPDESHTTAETGTSVKNGSAEGKGDNASVVTVTGANGGAGDGTAAKRVKEHGGGDEDRCPACTAESRDLMDRNGSRKEQWIACDHCKTWYHWRCAGNGEDIASIAKWYCKTCTDTDPTRIMTLKAPARKSSRKRIMRDYASLNDGLSSDPTRFMRMINARQEDGEFRDPFKRMKGNDLNDTWLEEDEDALREPIVIEQPDGLGMKMPPKDLTVEHVAEYIGEDVTLEVMDVATQSNAPGWDLGKWADYWELEPSKRDKVLNVISLEISGTELADMVLPPKIVRDLDWVENFWPSTRKGKSNAYPKVQLYCLMGVAGAWTDWHIDFAGSSVYYHILHGSKVFYFIRPTPANLAAYEKWSGSELQYQAWLGDMVDEVYKVELVEGNTMIIPTGWIHAVHTPKDTVVFGGNFLHSYDVATQLRVREIEMNTHVPKKFTFPLFSKLCWYVGDKYLRDLKAATSKTTYSPRELNGILTLAEFLVSEARVLEKGSDQAKKEVKDSIPGDRIKDGPAMARELRWRVRQAMGNDSDDESIRRPGASGGTATGNKRRRVGEEEGAGHFRNFKPKVWDAVVAHQEEPRTEEVKVRRPAAGEDLRESWMAGEPEDESETGQVVTTVDKKTGLGTNPSGSDVRPRLPNDSSFPTQHPNRSVPNLAYNSEPPQYEQFDPTATLDSFSSLQISNDPIPRAPSAMSLRSVQRQYPPSQPRHAMTLPPHNEYGYYPNDEQQHQNNTGYRSPDSYASMSPPPQHPPQHYQQQQQQQYYPQQHQQHYHQPHQQQHPPWQPPPQPGYNPLFAAASDVLGMGPPPPPQGQHMGPPPPHMAPPPIPRQQQQQLGPGGPPLPSDRSIYAASISSGHSGSSGQTQSALDQDFDPRPSYNRAGTSASLAPSSVKSKAVDLKSPPYTKEYIDEYRHRIKADPDPEAHFLYAKYLIDAAKHLRTNPATKESRAAKKYCETLLAESLKVIRRLATQGEAYDEAQFFLANCYGTGALGLQVDHERAYHLYLQAAKQNHAAASYRVAVCNEIGAGTKKEPSRAAAFYRKAASLGDTPGMFKLGMVLLHGALGEQPNPREAIGWLKRAAEQADEENPHALHELALLYENQSGSPVPYDPIYAKSLLTQAAQLGYTPSQYKLGQCYEYGSLSCPVDPRRSIAWYTKAAEKGDSEAELALSGWYLTGSEGVLKQSDSEAYLWARRAANKGLSKAEYAVGYYAEVGIGIKQDIEFARRWYMRAAAQGNKRAMNRLTEMKLNSKRGNMARPTRQQAKDECVII</sequence>
<feature type="domain" description="PHD-type" evidence="10">
    <location>
        <begin position="79"/>
        <end position="138"/>
    </location>
</feature>
<dbReference type="Pfam" id="PF02373">
    <property type="entry name" value="JmjC"/>
    <property type="match status" value="1"/>
</dbReference>
<accession>A0A8H4QQ43</accession>
<dbReference type="Pfam" id="PF08238">
    <property type="entry name" value="Sel1"/>
    <property type="match status" value="7"/>
</dbReference>
<dbReference type="PANTHER" id="PTHR46430:SF3">
    <property type="entry name" value="ACTIVATOR OF C KINASE PROTEIN 1"/>
    <property type="match status" value="1"/>
</dbReference>
<feature type="compositionally biased region" description="Polar residues" evidence="9">
    <location>
        <begin position="659"/>
        <end position="681"/>
    </location>
</feature>
<dbReference type="InterPro" id="IPR003347">
    <property type="entry name" value="JmjC_dom"/>
</dbReference>
<feature type="domain" description="JmjC" evidence="11">
    <location>
        <begin position="290"/>
        <end position="449"/>
    </location>
</feature>
<dbReference type="SUPFAM" id="SSF57903">
    <property type="entry name" value="FYVE/PHD zinc finger"/>
    <property type="match status" value="1"/>
</dbReference>
<dbReference type="PROSITE" id="PS51184">
    <property type="entry name" value="JMJC"/>
    <property type="match status" value="1"/>
</dbReference>
<dbReference type="Gene3D" id="2.60.120.650">
    <property type="entry name" value="Cupin"/>
    <property type="match status" value="1"/>
</dbReference>
<evidence type="ECO:0000256" key="4">
    <source>
        <dbReference type="ARBA" id="ARBA00022737"/>
    </source>
</evidence>
<dbReference type="SMART" id="SM00558">
    <property type="entry name" value="JmjC"/>
    <property type="match status" value="1"/>
</dbReference>
<dbReference type="InterPro" id="IPR019786">
    <property type="entry name" value="Zinc_finger_PHD-type_CS"/>
</dbReference>
<comment type="caution">
    <text evidence="12">The sequence shown here is derived from an EMBL/GenBank/DDBJ whole genome shotgun (WGS) entry which is preliminary data.</text>
</comment>
<feature type="region of interest" description="Disordered" evidence="9">
    <location>
        <begin position="1"/>
        <end position="82"/>
    </location>
</feature>
<evidence type="ECO:0000259" key="11">
    <source>
        <dbReference type="PROSITE" id="PS51184"/>
    </source>
</evidence>
<evidence type="ECO:0000256" key="8">
    <source>
        <dbReference type="PROSITE-ProRule" id="PRU00146"/>
    </source>
</evidence>
<gene>
    <name evidence="12" type="ORF">D9613_002868</name>
</gene>
<evidence type="ECO:0000256" key="9">
    <source>
        <dbReference type="SAM" id="MobiDB-lite"/>
    </source>
</evidence>
<organism evidence="12 13">
    <name type="scientific">Agrocybe pediades</name>
    <dbReference type="NCBI Taxonomy" id="84607"/>
    <lineage>
        <taxon>Eukaryota</taxon>
        <taxon>Fungi</taxon>
        <taxon>Dikarya</taxon>
        <taxon>Basidiomycota</taxon>
        <taxon>Agaricomycotina</taxon>
        <taxon>Agaricomycetes</taxon>
        <taxon>Agaricomycetidae</taxon>
        <taxon>Agaricales</taxon>
        <taxon>Agaricineae</taxon>
        <taxon>Strophariaceae</taxon>
        <taxon>Agrocybe</taxon>
    </lineage>
</organism>
<dbReference type="InterPro" id="IPR051726">
    <property type="entry name" value="Chitin_Synth_Reg"/>
</dbReference>
<evidence type="ECO:0000313" key="13">
    <source>
        <dbReference type="Proteomes" id="UP000521872"/>
    </source>
</evidence>
<dbReference type="SMART" id="SM00249">
    <property type="entry name" value="PHD"/>
    <property type="match status" value="1"/>
</dbReference>
<dbReference type="InterPro" id="IPR001965">
    <property type="entry name" value="Znf_PHD"/>
</dbReference>
<dbReference type="InterPro" id="IPR041070">
    <property type="entry name" value="JHD"/>
</dbReference>
<feature type="compositionally biased region" description="Basic and acidic residues" evidence="9">
    <location>
        <begin position="14"/>
        <end position="30"/>
    </location>
</feature>
<dbReference type="SUPFAM" id="SSF51197">
    <property type="entry name" value="Clavaminate synthase-like"/>
    <property type="match status" value="1"/>
</dbReference>
<dbReference type="InterPro" id="IPR011011">
    <property type="entry name" value="Znf_FYVE_PHD"/>
</dbReference>
<dbReference type="PROSITE" id="PS50016">
    <property type="entry name" value="ZF_PHD_2"/>
    <property type="match status" value="1"/>
</dbReference>
<keyword evidence="3" id="KW-0479">Metal-binding</keyword>
<keyword evidence="6" id="KW-0862">Zinc</keyword>
<dbReference type="EMBL" id="JAACJL010000044">
    <property type="protein sequence ID" value="KAF4615272.1"/>
    <property type="molecule type" value="Genomic_DNA"/>
</dbReference>
<name>A0A8H4QQ43_9AGAR</name>
<dbReference type="Pfam" id="PF17811">
    <property type="entry name" value="JHD"/>
    <property type="match status" value="1"/>
</dbReference>
<evidence type="ECO:0000259" key="10">
    <source>
        <dbReference type="PROSITE" id="PS50016"/>
    </source>
</evidence>
<dbReference type="SMART" id="SM00671">
    <property type="entry name" value="SEL1"/>
    <property type="match status" value="7"/>
</dbReference>
<keyword evidence="4" id="KW-0677">Repeat</keyword>
<dbReference type="SUPFAM" id="SSF81901">
    <property type="entry name" value="HCP-like"/>
    <property type="match status" value="1"/>
</dbReference>
<dbReference type="Proteomes" id="UP000521872">
    <property type="component" value="Unassembled WGS sequence"/>
</dbReference>
<feature type="compositionally biased region" description="Polar residues" evidence="9">
    <location>
        <begin position="692"/>
        <end position="703"/>
    </location>
</feature>
<feature type="compositionally biased region" description="Polar residues" evidence="9">
    <location>
        <begin position="749"/>
        <end position="763"/>
    </location>
</feature>
<feature type="compositionally biased region" description="Polar residues" evidence="9">
    <location>
        <begin position="31"/>
        <end position="40"/>
    </location>
</feature>
<dbReference type="GO" id="GO:0005634">
    <property type="term" value="C:nucleus"/>
    <property type="evidence" value="ECO:0007669"/>
    <property type="project" value="UniProtKB-SubCell"/>
</dbReference>
<dbReference type="InterPro" id="IPR019787">
    <property type="entry name" value="Znf_PHD-finger"/>
</dbReference>
<dbReference type="PROSITE" id="PS01359">
    <property type="entry name" value="ZF_PHD_1"/>
    <property type="match status" value="1"/>
</dbReference>
<evidence type="ECO:0000256" key="3">
    <source>
        <dbReference type="ARBA" id="ARBA00022723"/>
    </source>
</evidence>
<evidence type="ECO:0000256" key="5">
    <source>
        <dbReference type="ARBA" id="ARBA00022771"/>
    </source>
</evidence>
<feature type="compositionally biased region" description="Polar residues" evidence="9">
    <location>
        <begin position="714"/>
        <end position="723"/>
    </location>
</feature>
<dbReference type="Pfam" id="PF00628">
    <property type="entry name" value="PHD"/>
    <property type="match status" value="1"/>
</dbReference>
<dbReference type="InterPro" id="IPR006597">
    <property type="entry name" value="Sel1-like"/>
</dbReference>
<feature type="compositionally biased region" description="Pro residues" evidence="9">
    <location>
        <begin position="825"/>
        <end position="848"/>
    </location>
</feature>
<dbReference type="CDD" id="cd15517">
    <property type="entry name" value="PHD_TCF19_like"/>
    <property type="match status" value="1"/>
</dbReference>
<keyword evidence="5 8" id="KW-0863">Zinc-finger</keyword>
<protein>
    <submittedName>
        <fullName evidence="12">Uncharacterized protein</fullName>
    </submittedName>
</protein>
<comment type="subcellular location">
    <subcellularLocation>
        <location evidence="2">Nucleus</location>
    </subcellularLocation>
</comment>
<feature type="compositionally biased region" description="Low complexity" evidence="9">
    <location>
        <begin position="772"/>
        <end position="789"/>
    </location>
</feature>
<evidence type="ECO:0000256" key="6">
    <source>
        <dbReference type="ARBA" id="ARBA00022833"/>
    </source>
</evidence>
<reference evidence="12 13" key="1">
    <citation type="submission" date="2019-12" db="EMBL/GenBank/DDBJ databases">
        <authorList>
            <person name="Floudas D."/>
            <person name="Bentzer J."/>
            <person name="Ahren D."/>
            <person name="Johansson T."/>
            <person name="Persson P."/>
            <person name="Tunlid A."/>
        </authorList>
    </citation>
    <scope>NUCLEOTIDE SEQUENCE [LARGE SCALE GENOMIC DNA]</scope>
    <source>
        <strain evidence="12 13">CBS 102.39</strain>
    </source>
</reference>
<evidence type="ECO:0000313" key="12">
    <source>
        <dbReference type="EMBL" id="KAF4615272.1"/>
    </source>
</evidence>
<evidence type="ECO:0000256" key="7">
    <source>
        <dbReference type="ARBA" id="ARBA00023242"/>
    </source>
</evidence>
<feature type="region of interest" description="Disordered" evidence="9">
    <location>
        <begin position="600"/>
        <end position="916"/>
    </location>
</feature>